<dbReference type="Pfam" id="PF00403">
    <property type="entry name" value="HMA"/>
    <property type="match status" value="1"/>
</dbReference>
<dbReference type="SUPFAM" id="SSF55008">
    <property type="entry name" value="HMA, heavy metal-associated domain"/>
    <property type="match status" value="1"/>
</dbReference>
<dbReference type="AlphaFoldDB" id="A0A1Y1QQ31"/>
<dbReference type="InterPro" id="IPR036163">
    <property type="entry name" value="HMA_dom_sf"/>
</dbReference>
<accession>A0A1Y1QQ31</accession>
<dbReference type="InterPro" id="IPR006121">
    <property type="entry name" value="HMA_dom"/>
</dbReference>
<protein>
    <submittedName>
        <fullName evidence="2">Heavy metal transporter</fullName>
    </submittedName>
</protein>
<evidence type="ECO:0000313" key="3">
    <source>
        <dbReference type="Proteomes" id="UP000192491"/>
    </source>
</evidence>
<dbReference type="CDD" id="cd00371">
    <property type="entry name" value="HMA"/>
    <property type="match status" value="1"/>
</dbReference>
<organism evidence="2 3">
    <name type="scientific">Thiothrix lacustris</name>
    <dbReference type="NCBI Taxonomy" id="525917"/>
    <lineage>
        <taxon>Bacteria</taxon>
        <taxon>Pseudomonadati</taxon>
        <taxon>Pseudomonadota</taxon>
        <taxon>Gammaproteobacteria</taxon>
        <taxon>Thiotrichales</taxon>
        <taxon>Thiotrichaceae</taxon>
        <taxon>Thiothrix</taxon>
    </lineage>
</organism>
<sequence>METRIEVENIRCGGCANTITKKLLEDERITAVDVDIANQTVMVQSDTDVHDAAVKILFGLGYPERGTVAGLDAFKEKAISVVSCAIGRIDMHTKG</sequence>
<comment type="caution">
    <text evidence="2">The sequence shown here is derived from an EMBL/GenBank/DDBJ whole genome shotgun (WGS) entry which is preliminary data.</text>
</comment>
<dbReference type="PROSITE" id="PS50846">
    <property type="entry name" value="HMA_2"/>
    <property type="match status" value="1"/>
</dbReference>
<evidence type="ECO:0000313" key="2">
    <source>
        <dbReference type="EMBL" id="OQX10746.1"/>
    </source>
</evidence>
<evidence type="ECO:0000259" key="1">
    <source>
        <dbReference type="PROSITE" id="PS50846"/>
    </source>
</evidence>
<name>A0A1Y1QQ31_9GAMM</name>
<dbReference type="GO" id="GO:0046872">
    <property type="term" value="F:metal ion binding"/>
    <property type="evidence" value="ECO:0007669"/>
    <property type="project" value="InterPro"/>
</dbReference>
<feature type="domain" description="HMA" evidence="1">
    <location>
        <begin position="1"/>
        <end position="65"/>
    </location>
</feature>
<dbReference type="EMBL" id="MTEJ01000105">
    <property type="protein sequence ID" value="OQX10746.1"/>
    <property type="molecule type" value="Genomic_DNA"/>
</dbReference>
<dbReference type="Proteomes" id="UP000192491">
    <property type="component" value="Unassembled WGS sequence"/>
</dbReference>
<reference evidence="2 3" key="1">
    <citation type="submission" date="2017-01" db="EMBL/GenBank/DDBJ databases">
        <title>Novel large sulfur bacteria in the metagenomes of groundwater-fed chemosynthetic microbial mats in the Lake Huron basin.</title>
        <authorList>
            <person name="Sharrar A.M."/>
            <person name="Flood B.E."/>
            <person name="Bailey J.V."/>
            <person name="Jones D.S."/>
            <person name="Biddanda B."/>
            <person name="Ruberg S.A."/>
            <person name="Marcus D.N."/>
            <person name="Dick G.J."/>
        </authorList>
    </citation>
    <scope>NUCLEOTIDE SEQUENCE [LARGE SCALE GENOMIC DNA]</scope>
    <source>
        <strain evidence="2">A8</strain>
    </source>
</reference>
<proteinExistence type="predicted"/>
<dbReference type="Gene3D" id="3.30.70.100">
    <property type="match status" value="1"/>
</dbReference>
<gene>
    <name evidence="2" type="ORF">BWK73_19500</name>
</gene>